<proteinExistence type="predicted"/>
<accession>A0AAV4FQN5</accession>
<organism evidence="2 3">
    <name type="scientific">Elysia marginata</name>
    <dbReference type="NCBI Taxonomy" id="1093978"/>
    <lineage>
        <taxon>Eukaryota</taxon>
        <taxon>Metazoa</taxon>
        <taxon>Spiralia</taxon>
        <taxon>Lophotrochozoa</taxon>
        <taxon>Mollusca</taxon>
        <taxon>Gastropoda</taxon>
        <taxon>Heterobranchia</taxon>
        <taxon>Euthyneura</taxon>
        <taxon>Panpulmonata</taxon>
        <taxon>Sacoglossa</taxon>
        <taxon>Placobranchoidea</taxon>
        <taxon>Plakobranchidae</taxon>
        <taxon>Elysia</taxon>
    </lineage>
</organism>
<evidence type="ECO:0000313" key="2">
    <source>
        <dbReference type="EMBL" id="GFR75221.1"/>
    </source>
</evidence>
<keyword evidence="1" id="KW-0472">Membrane</keyword>
<keyword evidence="3" id="KW-1185">Reference proteome</keyword>
<keyword evidence="1" id="KW-1133">Transmembrane helix</keyword>
<dbReference type="Proteomes" id="UP000762676">
    <property type="component" value="Unassembled WGS sequence"/>
</dbReference>
<dbReference type="EMBL" id="BMAT01000887">
    <property type="protein sequence ID" value="GFR75221.1"/>
    <property type="molecule type" value="Genomic_DNA"/>
</dbReference>
<name>A0AAV4FQN5_9GAST</name>
<evidence type="ECO:0000313" key="3">
    <source>
        <dbReference type="Proteomes" id="UP000762676"/>
    </source>
</evidence>
<dbReference type="AlphaFoldDB" id="A0AAV4FQN5"/>
<keyword evidence="1" id="KW-0812">Transmembrane</keyword>
<sequence>MMMMKENDDVNDVDDDDDDDDYKIGIGDGVTSSTAHILVIYIMNMSGKIVIIIITIITTIIIIIINGYRSINISSHTEKKKTKIATSSIKL</sequence>
<gene>
    <name evidence="2" type="ORF">ElyMa_000449800</name>
</gene>
<protein>
    <submittedName>
        <fullName evidence="2">Uncharacterized protein</fullName>
    </submittedName>
</protein>
<comment type="caution">
    <text evidence="2">The sequence shown here is derived from an EMBL/GenBank/DDBJ whole genome shotgun (WGS) entry which is preliminary data.</text>
</comment>
<evidence type="ECO:0000256" key="1">
    <source>
        <dbReference type="SAM" id="Phobius"/>
    </source>
</evidence>
<reference evidence="2 3" key="1">
    <citation type="journal article" date="2021" name="Elife">
        <title>Chloroplast acquisition without the gene transfer in kleptoplastic sea slugs, Plakobranchus ocellatus.</title>
        <authorList>
            <person name="Maeda T."/>
            <person name="Takahashi S."/>
            <person name="Yoshida T."/>
            <person name="Shimamura S."/>
            <person name="Takaki Y."/>
            <person name="Nagai Y."/>
            <person name="Toyoda A."/>
            <person name="Suzuki Y."/>
            <person name="Arimoto A."/>
            <person name="Ishii H."/>
            <person name="Satoh N."/>
            <person name="Nishiyama T."/>
            <person name="Hasebe M."/>
            <person name="Maruyama T."/>
            <person name="Minagawa J."/>
            <person name="Obokata J."/>
            <person name="Shigenobu S."/>
        </authorList>
    </citation>
    <scope>NUCLEOTIDE SEQUENCE [LARGE SCALE GENOMIC DNA]</scope>
</reference>
<feature type="transmembrane region" description="Helical" evidence="1">
    <location>
        <begin position="49"/>
        <end position="71"/>
    </location>
</feature>